<organism evidence="1 2">
    <name type="scientific">Linum trigynum</name>
    <dbReference type="NCBI Taxonomy" id="586398"/>
    <lineage>
        <taxon>Eukaryota</taxon>
        <taxon>Viridiplantae</taxon>
        <taxon>Streptophyta</taxon>
        <taxon>Embryophyta</taxon>
        <taxon>Tracheophyta</taxon>
        <taxon>Spermatophyta</taxon>
        <taxon>Magnoliopsida</taxon>
        <taxon>eudicotyledons</taxon>
        <taxon>Gunneridae</taxon>
        <taxon>Pentapetalae</taxon>
        <taxon>rosids</taxon>
        <taxon>fabids</taxon>
        <taxon>Malpighiales</taxon>
        <taxon>Linaceae</taxon>
        <taxon>Linum</taxon>
    </lineage>
</organism>
<dbReference type="PANTHER" id="PTHR33702:SF5">
    <property type="entry name" value="OS01G0308600 PROTEIN"/>
    <property type="match status" value="1"/>
</dbReference>
<proteinExistence type="predicted"/>
<evidence type="ECO:0000313" key="2">
    <source>
        <dbReference type="Proteomes" id="UP001497516"/>
    </source>
</evidence>
<gene>
    <name evidence="1" type="ORF">LTRI10_LOCUS26565</name>
</gene>
<dbReference type="PANTHER" id="PTHR33702">
    <property type="entry name" value="BNAA09G40010D PROTEIN"/>
    <property type="match status" value="1"/>
</dbReference>
<protein>
    <submittedName>
        <fullName evidence="1">Uncharacterized protein</fullName>
    </submittedName>
</protein>
<sequence>MERISASVYTKMKRYWKRQSYHRIGGGSSARRAELGGGRRRRRMMSWRIKIKPKIKLKSLDKPNKFVEWLRDAYVRMMLGFANSAAGGMVGDGVSSLGRKAVKEYNEKAVILEFYKSLHLARSNRHQLSSPSIAAIAE</sequence>
<dbReference type="AlphaFoldDB" id="A0AAV2EI92"/>
<dbReference type="Proteomes" id="UP001497516">
    <property type="component" value="Chromosome 4"/>
</dbReference>
<keyword evidence="2" id="KW-1185">Reference proteome</keyword>
<reference evidence="1 2" key="1">
    <citation type="submission" date="2024-04" db="EMBL/GenBank/DDBJ databases">
        <authorList>
            <person name="Fracassetti M."/>
        </authorList>
    </citation>
    <scope>NUCLEOTIDE SEQUENCE [LARGE SCALE GENOMIC DNA]</scope>
</reference>
<evidence type="ECO:0000313" key="1">
    <source>
        <dbReference type="EMBL" id="CAL1385427.1"/>
    </source>
</evidence>
<dbReference type="EMBL" id="OZ034817">
    <property type="protein sequence ID" value="CAL1385427.1"/>
    <property type="molecule type" value="Genomic_DNA"/>
</dbReference>
<name>A0AAV2EI92_9ROSI</name>
<accession>A0AAV2EI92</accession>